<dbReference type="Proteomes" id="UP000501003">
    <property type="component" value="Chromosome"/>
</dbReference>
<dbReference type="RefSeq" id="WP_173493904.1">
    <property type="nucleotide sequence ID" value="NZ_CP054056.1"/>
</dbReference>
<evidence type="ECO:0000313" key="3">
    <source>
        <dbReference type="Proteomes" id="UP000501003"/>
    </source>
</evidence>
<name>A0A7D4QNC8_9MICO</name>
<organism evidence="2 3">
    <name type="scientific">Aquiluna borgnonia</name>
    <dbReference type="NCBI Taxonomy" id="2499157"/>
    <lineage>
        <taxon>Bacteria</taxon>
        <taxon>Bacillati</taxon>
        <taxon>Actinomycetota</taxon>
        <taxon>Actinomycetes</taxon>
        <taxon>Micrococcales</taxon>
        <taxon>Microbacteriaceae</taxon>
        <taxon>Luna cluster</taxon>
        <taxon>Luna-1 subcluster</taxon>
        <taxon>Aquiluna</taxon>
    </lineage>
</organism>
<proteinExistence type="predicted"/>
<accession>A0A7D4QNC8</accession>
<dbReference type="AlphaFoldDB" id="A0A7D4QNC8"/>
<gene>
    <name evidence="2" type="ORF">HRU87_05415</name>
</gene>
<feature type="chain" id="PRO_5028958363" description="OmpA-like domain-containing protein" evidence="1">
    <location>
        <begin position="30"/>
        <end position="613"/>
    </location>
</feature>
<dbReference type="EMBL" id="CP054056">
    <property type="protein sequence ID" value="QKJ25607.1"/>
    <property type="molecule type" value="Genomic_DNA"/>
</dbReference>
<feature type="signal peptide" evidence="1">
    <location>
        <begin position="1"/>
        <end position="29"/>
    </location>
</feature>
<sequence length="613" mass="63961">MSSVWTKFRSIAAVSALAALVLTPAPANAELAVPKTAWPVCDDFRVDFCIESVSIQPLGSKTALELKWYDSGTAPEVVAEEPVSIPGEELVTGPEVITPGETATFSFTLPAAAPKQALSVTVNGVGVLSGDTKGAAGATALNFSVATAATDQGPGAIAVFVDADGDGKFGAPERIALKSYQVGSPSEVGTGIDPVAPGKALAGRWTHPKWDTYGLDAYGYDGLKIDLSAANAFTNHLFFTAYPVVADETNKTFLAARQSNLQMAANLNMDDRITIKVRTGEIITGVSIGIANSLKFEAVAGTAEVGGSLTISGTPVPVPQITNMKQCEGETSTATAVVNTMQGFVVVENDDMGFGVDGLSGRLSVASNGASCGISTPVWNDETETLQWQAGAPHFEPDGVTPNKGFYKAVIPANDALLLWGLADPKKAVTALTISVVNENGGPAVAVSKIAYLHGNIIIDVTGFNFSKPKIQIKKAGNFKGFVKAKTIKCVDPVTKKTVTFNDAYGCPKAPEKPVQNFVTDKFAGSASSVNATIKKNVSGYLKGFIEANKFVCTGVYKQGASAAEMTLAKKRADAVCNYAKSLDKTLSYFAEAKPSSSAGYVGKVMVTMKNES</sequence>
<dbReference type="KEGG" id="aqg:HRU87_05415"/>
<evidence type="ECO:0008006" key="4">
    <source>
        <dbReference type="Google" id="ProtNLM"/>
    </source>
</evidence>
<protein>
    <recommendedName>
        <fullName evidence="4">OmpA-like domain-containing protein</fullName>
    </recommendedName>
</protein>
<reference evidence="2 3" key="1">
    <citation type="submission" date="2020-05" db="EMBL/GenBank/DDBJ databases">
        <title>Aquirufa sp. strain 15G-AUS-rot a new Aquirufa species.</title>
        <authorList>
            <person name="Pitt A."/>
            <person name="Hahn M.W."/>
        </authorList>
    </citation>
    <scope>NUCLEOTIDE SEQUENCE [LARGE SCALE GENOMIC DNA]</scope>
    <source>
        <strain evidence="2 3">15G-AUS-rot</strain>
    </source>
</reference>
<evidence type="ECO:0000313" key="2">
    <source>
        <dbReference type="EMBL" id="QKJ25607.1"/>
    </source>
</evidence>
<keyword evidence="1" id="KW-0732">Signal</keyword>
<evidence type="ECO:0000256" key="1">
    <source>
        <dbReference type="SAM" id="SignalP"/>
    </source>
</evidence>
<keyword evidence="3" id="KW-1185">Reference proteome</keyword>